<feature type="transmembrane region" description="Helical" evidence="5">
    <location>
        <begin position="219"/>
        <end position="241"/>
    </location>
</feature>
<feature type="transmembrane region" description="Helical" evidence="5">
    <location>
        <begin position="182"/>
        <end position="207"/>
    </location>
</feature>
<organism evidence="7 8">
    <name type="scientific">Pestalotiopsis fici (strain W106-1 / CGMCC3.15140)</name>
    <dbReference type="NCBI Taxonomy" id="1229662"/>
    <lineage>
        <taxon>Eukaryota</taxon>
        <taxon>Fungi</taxon>
        <taxon>Dikarya</taxon>
        <taxon>Ascomycota</taxon>
        <taxon>Pezizomycotina</taxon>
        <taxon>Sordariomycetes</taxon>
        <taxon>Xylariomycetidae</taxon>
        <taxon>Amphisphaeriales</taxon>
        <taxon>Sporocadaceae</taxon>
        <taxon>Pestalotiopsis</taxon>
    </lineage>
</organism>
<keyword evidence="4 5" id="KW-0472">Membrane</keyword>
<proteinExistence type="predicted"/>
<keyword evidence="8" id="KW-1185">Reference proteome</keyword>
<evidence type="ECO:0000256" key="1">
    <source>
        <dbReference type="ARBA" id="ARBA00004141"/>
    </source>
</evidence>
<protein>
    <recommendedName>
        <fullName evidence="6">Major facilitator superfamily (MFS) profile domain-containing protein</fullName>
    </recommendedName>
</protein>
<keyword evidence="2 5" id="KW-0812">Transmembrane</keyword>
<dbReference type="PANTHER" id="PTHR23507">
    <property type="entry name" value="ZGC:174356"/>
    <property type="match status" value="1"/>
</dbReference>
<dbReference type="RefSeq" id="XP_007841000.1">
    <property type="nucleotide sequence ID" value="XM_007842809.1"/>
</dbReference>
<dbReference type="AlphaFoldDB" id="W3WMI8"/>
<feature type="transmembrane region" description="Helical" evidence="5">
    <location>
        <begin position="324"/>
        <end position="349"/>
    </location>
</feature>
<dbReference type="InParanoid" id="W3WMI8"/>
<dbReference type="OrthoDB" id="194139at2759"/>
<dbReference type="PANTHER" id="PTHR23507:SF1">
    <property type="entry name" value="FI18259P1-RELATED"/>
    <property type="match status" value="1"/>
</dbReference>
<dbReference type="KEGG" id="pfy:PFICI_14228"/>
<feature type="transmembrane region" description="Helical" evidence="5">
    <location>
        <begin position="457"/>
        <end position="477"/>
    </location>
</feature>
<dbReference type="SUPFAM" id="SSF103473">
    <property type="entry name" value="MFS general substrate transporter"/>
    <property type="match status" value="1"/>
</dbReference>
<feature type="transmembrane region" description="Helical" evidence="5">
    <location>
        <begin position="398"/>
        <end position="417"/>
    </location>
</feature>
<dbReference type="OMA" id="AVWHIRL"/>
<feature type="transmembrane region" description="Helical" evidence="5">
    <location>
        <begin position="361"/>
        <end position="378"/>
    </location>
</feature>
<reference evidence="8" key="1">
    <citation type="journal article" date="2015" name="BMC Genomics">
        <title>Genomic and transcriptomic analysis of the endophytic fungus Pestalotiopsis fici reveals its lifestyle and high potential for synthesis of natural products.</title>
        <authorList>
            <person name="Wang X."/>
            <person name="Zhang X."/>
            <person name="Liu L."/>
            <person name="Xiang M."/>
            <person name="Wang W."/>
            <person name="Sun X."/>
            <person name="Che Y."/>
            <person name="Guo L."/>
            <person name="Liu G."/>
            <person name="Guo L."/>
            <person name="Wang C."/>
            <person name="Yin W.B."/>
            <person name="Stadler M."/>
            <person name="Zhang X."/>
            <person name="Liu X."/>
        </authorList>
    </citation>
    <scope>NUCLEOTIDE SEQUENCE [LARGE SCALE GENOMIC DNA]</scope>
    <source>
        <strain evidence="8">W106-1 / CGMCC3.15140</strain>
    </source>
</reference>
<dbReference type="GO" id="GO:0016020">
    <property type="term" value="C:membrane"/>
    <property type="evidence" value="ECO:0007669"/>
    <property type="project" value="UniProtKB-SubCell"/>
</dbReference>
<dbReference type="GO" id="GO:0022857">
    <property type="term" value="F:transmembrane transporter activity"/>
    <property type="evidence" value="ECO:0007669"/>
    <property type="project" value="InterPro"/>
</dbReference>
<evidence type="ECO:0000256" key="4">
    <source>
        <dbReference type="ARBA" id="ARBA00023136"/>
    </source>
</evidence>
<gene>
    <name evidence="7" type="ORF">PFICI_14228</name>
</gene>
<name>W3WMI8_PESFW</name>
<keyword evidence="3 5" id="KW-1133">Transmembrane helix</keyword>
<dbReference type="EMBL" id="KI912120">
    <property type="protein sequence ID" value="ETS74362.1"/>
    <property type="molecule type" value="Genomic_DNA"/>
</dbReference>
<dbReference type="PROSITE" id="PS50850">
    <property type="entry name" value="MFS"/>
    <property type="match status" value="1"/>
</dbReference>
<comment type="subcellular location">
    <subcellularLocation>
        <location evidence="1">Membrane</location>
        <topology evidence="1">Multi-pass membrane protein</topology>
    </subcellularLocation>
</comment>
<dbReference type="eggNOG" id="ENOG502SI7X">
    <property type="taxonomic scope" value="Eukaryota"/>
</dbReference>
<dbReference type="Gene3D" id="1.20.1250.20">
    <property type="entry name" value="MFS general substrate transporter like domains"/>
    <property type="match status" value="1"/>
</dbReference>
<sequence length="524" mass="56736">MAPAIVAPEEEEGPLLLDVDVGDEHAVDVTNETVEEEETVPSTTLLPQTTLPPQTDGAWISESSKVLIQVCMITLLFDFTQYSSYAPLTAVFEEIICNHYYPPGSALRDCKSVPVQSELALVKGYKDAFNQIPSIILGIPLGLLADRIGRKPFIILFLLGFFLSDSWTKIVCLFPQHLPLRLVWFAPVLKAFGGGANFGTSMFYTVVADIMEEKHRGDAFMKLSGMEMVVLVAGVPLISILMRLNSWYPLGLSTICLIAAGAIALTLPETHPQHRTTNFGLPKSVEGEAQDEDAPMAESHLVTLRKLLPRAFTTLRDLLKDTGILLSLAVFLLVAFGAHVWALLLQYVAHKFEWEFSTANLLFSLRGAITLLLSLVIMRMIDKFLQKKLGIKAAQKDLLLCTGSCILIIVGIALVGVAQSPVLMIAGVVISALGSSLLVSLRSAIISLFPQTPMASLNAIAGIAQSVGILISGPVLAQIYSWGLSKGGFWFGTPFLVASGLHVVALADIFYLRLTRVSAQASST</sequence>
<dbReference type="HOGENOM" id="CLU_013756_2_1_1"/>
<evidence type="ECO:0000256" key="3">
    <source>
        <dbReference type="ARBA" id="ARBA00022989"/>
    </source>
</evidence>
<feature type="transmembrane region" description="Helical" evidence="5">
    <location>
        <begin position="423"/>
        <end position="445"/>
    </location>
</feature>
<evidence type="ECO:0000313" key="7">
    <source>
        <dbReference type="EMBL" id="ETS74362.1"/>
    </source>
</evidence>
<feature type="transmembrane region" description="Helical" evidence="5">
    <location>
        <begin position="489"/>
        <end position="512"/>
    </location>
</feature>
<feature type="domain" description="Major facilitator superfamily (MFS) profile" evidence="6">
    <location>
        <begin position="66"/>
        <end position="517"/>
    </location>
</feature>
<evidence type="ECO:0000256" key="5">
    <source>
        <dbReference type="SAM" id="Phobius"/>
    </source>
</evidence>
<dbReference type="GeneID" id="19279241"/>
<dbReference type="InterPro" id="IPR011701">
    <property type="entry name" value="MFS"/>
</dbReference>
<feature type="transmembrane region" description="Helical" evidence="5">
    <location>
        <begin position="153"/>
        <end position="176"/>
    </location>
</feature>
<dbReference type="InterPro" id="IPR020846">
    <property type="entry name" value="MFS_dom"/>
</dbReference>
<evidence type="ECO:0000259" key="6">
    <source>
        <dbReference type="PROSITE" id="PS50850"/>
    </source>
</evidence>
<accession>W3WMI8</accession>
<dbReference type="Pfam" id="PF07690">
    <property type="entry name" value="MFS_1"/>
    <property type="match status" value="1"/>
</dbReference>
<feature type="transmembrane region" description="Helical" evidence="5">
    <location>
        <begin position="247"/>
        <end position="267"/>
    </location>
</feature>
<dbReference type="Proteomes" id="UP000030651">
    <property type="component" value="Unassembled WGS sequence"/>
</dbReference>
<dbReference type="InterPro" id="IPR036259">
    <property type="entry name" value="MFS_trans_sf"/>
</dbReference>
<evidence type="ECO:0000256" key="2">
    <source>
        <dbReference type="ARBA" id="ARBA00022692"/>
    </source>
</evidence>
<evidence type="ECO:0000313" key="8">
    <source>
        <dbReference type="Proteomes" id="UP000030651"/>
    </source>
</evidence>